<dbReference type="InterPro" id="IPR001844">
    <property type="entry name" value="Cpn60/GroEL"/>
</dbReference>
<dbReference type="GO" id="GO:0140662">
    <property type="term" value="F:ATP-dependent protein folding chaperone"/>
    <property type="evidence" value="ECO:0007669"/>
    <property type="project" value="InterPro"/>
</dbReference>
<dbReference type="SUPFAM" id="SSF48592">
    <property type="entry name" value="GroEL equatorial domain-like"/>
    <property type="match status" value="1"/>
</dbReference>
<accession>A0A6V2X3N8</accession>
<dbReference type="Gene3D" id="3.30.260.10">
    <property type="entry name" value="TCP-1-like chaperonin intermediate domain"/>
    <property type="match status" value="1"/>
</dbReference>
<keyword evidence="4" id="KW-0732">Signal</keyword>
<dbReference type="Gene3D" id="1.10.560.10">
    <property type="entry name" value="GroEL-like equatorial domain"/>
    <property type="match status" value="1"/>
</dbReference>
<keyword evidence="2" id="KW-0143">Chaperone</keyword>
<gene>
    <name evidence="5" type="ORF">EHUX00137_LOCUS41121</name>
    <name evidence="6" type="ORF">EHUX00137_LOCUS41124</name>
</gene>
<dbReference type="PRINTS" id="PR00298">
    <property type="entry name" value="CHAPERONIN60"/>
</dbReference>
<dbReference type="SUPFAM" id="SSF52029">
    <property type="entry name" value="GroEL apical domain-like"/>
    <property type="match status" value="1"/>
</dbReference>
<evidence type="ECO:0000313" key="6">
    <source>
        <dbReference type="EMBL" id="CAE0588826.1"/>
    </source>
</evidence>
<dbReference type="InterPro" id="IPR027409">
    <property type="entry name" value="GroEL-like_apical_dom_sf"/>
</dbReference>
<dbReference type="AlphaFoldDB" id="A0A6V2X3N8"/>
<dbReference type="PANTHER" id="PTHR45633">
    <property type="entry name" value="60 KDA HEAT SHOCK PROTEIN, MITOCHONDRIAL"/>
    <property type="match status" value="1"/>
</dbReference>
<evidence type="ECO:0000313" key="5">
    <source>
        <dbReference type="EMBL" id="CAE0588819.1"/>
    </source>
</evidence>
<proteinExistence type="inferred from homology"/>
<organism evidence="5">
    <name type="scientific">Emiliania huxleyi</name>
    <name type="common">Coccolithophore</name>
    <name type="synonym">Pontosphaera huxleyi</name>
    <dbReference type="NCBI Taxonomy" id="2903"/>
    <lineage>
        <taxon>Eukaryota</taxon>
        <taxon>Haptista</taxon>
        <taxon>Haptophyta</taxon>
        <taxon>Prymnesiophyceae</taxon>
        <taxon>Isochrysidales</taxon>
        <taxon>Noelaerhabdaceae</taxon>
        <taxon>Emiliania</taxon>
    </lineage>
</organism>
<dbReference type="NCBIfam" id="NF009489">
    <property type="entry name" value="PRK12851.1"/>
    <property type="match status" value="1"/>
</dbReference>
<dbReference type="NCBIfam" id="NF009487">
    <property type="entry name" value="PRK12849.1"/>
    <property type="match status" value="1"/>
</dbReference>
<protein>
    <submittedName>
        <fullName evidence="5">Uncharacterized protein</fullName>
    </submittedName>
</protein>
<evidence type="ECO:0000256" key="3">
    <source>
        <dbReference type="RuleBase" id="RU000418"/>
    </source>
</evidence>
<evidence type="ECO:0000256" key="2">
    <source>
        <dbReference type="ARBA" id="ARBA00023186"/>
    </source>
</evidence>
<sequence>MAAHIHGRRRSWLSVSLLLFALAVSPASSLSAGVLPVRGGQQPAVAMMARKVLYAGEAREALMAGVNKVADAVKVTIGPRGRNVVIRPTGKMPAVVNDGVTIAGEVNLESIPENVGVKLLLQAASQTDSRAGDGTTTATVLTQAIMREGIRLTSSGHNAVALQKGLLKAAAFFSAKIRELAEPVTTYEQYKQIASISANSDELGAHTADAIIKVGLDGATIIEDGVEMHDEVTVSEGMELEVGWLSELLVKEKETLSTTLEEPLVLVTDIKLTTVNELLPVLEAVVEAKRPLLLIAKDVVMEALSALILNLDRGVLDVCAVKCPGFGDVQKAFLADICTFSGATLITDELRMKVEEATLAQLGSLSRVKVEKAKTLLVSDGTHQADVDARVEELKGLKEQLVQQSNKEFEVQRIEQRIHKLRAAIARIKVGAPTETEVVDKKLRYEDAINAVRGAIVEGMVPGGGACLAYVTRFADEARAAIPDPDERVAVDVLVAAMGAPVMQIADNAGLLGALVREKVADHDWGYGFNAKTLQYEDLLKAGVCDPASVTTWALENAASITGSMLTTEALVYDPERDPMEDEANFEPEVTTGMRSDVEDYMW</sequence>
<dbReference type="EMBL" id="HBIR01052695">
    <property type="protein sequence ID" value="CAE0588826.1"/>
    <property type="molecule type" value="Transcribed_RNA"/>
</dbReference>
<dbReference type="NCBIfam" id="NF009488">
    <property type="entry name" value="PRK12850.1"/>
    <property type="match status" value="1"/>
</dbReference>
<name>A0A6V2X3N8_EMIHU</name>
<dbReference type="EMBL" id="HBIR01052692">
    <property type="protein sequence ID" value="CAE0588819.1"/>
    <property type="molecule type" value="Transcribed_RNA"/>
</dbReference>
<feature type="chain" id="PRO_5036192666" evidence="4">
    <location>
        <begin position="30"/>
        <end position="603"/>
    </location>
</feature>
<dbReference type="InterPro" id="IPR027410">
    <property type="entry name" value="TCP-1-like_intermed_sf"/>
</dbReference>
<dbReference type="Pfam" id="PF00118">
    <property type="entry name" value="Cpn60_TCP1"/>
    <property type="match status" value="1"/>
</dbReference>
<dbReference type="GO" id="GO:0042026">
    <property type="term" value="P:protein refolding"/>
    <property type="evidence" value="ECO:0007669"/>
    <property type="project" value="InterPro"/>
</dbReference>
<feature type="signal peptide" evidence="4">
    <location>
        <begin position="1"/>
        <end position="29"/>
    </location>
</feature>
<comment type="similarity">
    <text evidence="1 3">Belongs to the chaperonin (HSP60) family.</text>
</comment>
<dbReference type="FunFam" id="3.50.7.10:FF:000001">
    <property type="entry name" value="60 kDa chaperonin"/>
    <property type="match status" value="1"/>
</dbReference>
<dbReference type="CDD" id="cd03344">
    <property type="entry name" value="GroEL"/>
    <property type="match status" value="1"/>
</dbReference>
<dbReference type="NCBIfam" id="NF000592">
    <property type="entry name" value="PRK00013.1"/>
    <property type="match status" value="1"/>
</dbReference>
<dbReference type="Gene3D" id="3.50.7.10">
    <property type="entry name" value="GroEL"/>
    <property type="match status" value="1"/>
</dbReference>
<dbReference type="InterPro" id="IPR027413">
    <property type="entry name" value="GROEL-like_equatorial_sf"/>
</dbReference>
<dbReference type="InterPro" id="IPR002423">
    <property type="entry name" value="Cpn60/GroEL/TCP-1"/>
</dbReference>
<dbReference type="GO" id="GO:0005524">
    <property type="term" value="F:ATP binding"/>
    <property type="evidence" value="ECO:0007669"/>
    <property type="project" value="InterPro"/>
</dbReference>
<reference evidence="5" key="1">
    <citation type="submission" date="2021-01" db="EMBL/GenBank/DDBJ databases">
        <authorList>
            <person name="Corre E."/>
            <person name="Pelletier E."/>
            <person name="Niang G."/>
            <person name="Scheremetjew M."/>
            <person name="Finn R."/>
            <person name="Kale V."/>
            <person name="Holt S."/>
            <person name="Cochrane G."/>
            <person name="Meng A."/>
            <person name="Brown T."/>
            <person name="Cohen L."/>
        </authorList>
    </citation>
    <scope>NUCLEOTIDE SEQUENCE</scope>
    <source>
        <strain evidence="5">379</strain>
    </source>
</reference>
<evidence type="ECO:0000256" key="1">
    <source>
        <dbReference type="ARBA" id="ARBA00006607"/>
    </source>
</evidence>
<dbReference type="SUPFAM" id="SSF54849">
    <property type="entry name" value="GroEL-intermediate domain like"/>
    <property type="match status" value="2"/>
</dbReference>
<evidence type="ECO:0000256" key="4">
    <source>
        <dbReference type="SAM" id="SignalP"/>
    </source>
</evidence>